<comment type="caution">
    <text evidence="2">The sequence shown here is derived from an EMBL/GenBank/DDBJ whole genome shotgun (WGS) entry which is preliminary data.</text>
</comment>
<feature type="transmembrane region" description="Helical" evidence="1">
    <location>
        <begin position="105"/>
        <end position="130"/>
    </location>
</feature>
<organism evidence="2 3">
    <name type="scientific">Prescottella agglutinans</name>
    <dbReference type="NCBI Taxonomy" id="1644129"/>
    <lineage>
        <taxon>Bacteria</taxon>
        <taxon>Bacillati</taxon>
        <taxon>Actinomycetota</taxon>
        <taxon>Actinomycetes</taxon>
        <taxon>Mycobacteriales</taxon>
        <taxon>Nocardiaceae</taxon>
        <taxon>Prescottella</taxon>
    </lineage>
</organism>
<evidence type="ECO:0000256" key="1">
    <source>
        <dbReference type="SAM" id="Phobius"/>
    </source>
</evidence>
<gene>
    <name evidence="2" type="ORF">M2280_002492</name>
</gene>
<keyword evidence="1" id="KW-0812">Transmembrane</keyword>
<name>A0ABT6MAE8_9NOCA</name>
<feature type="transmembrane region" description="Helical" evidence="1">
    <location>
        <begin position="150"/>
        <end position="172"/>
    </location>
</feature>
<keyword evidence="1" id="KW-0472">Membrane</keyword>
<sequence length="173" mass="17267">MTALSLTLIGIAALVGTVAGRLGNRAGLVGRLAPFAAALALAGAALAASTAPPVHGFALAATYVLTVAAAATGGAPMVLAAFRFARKQPDAGPEPDDGPLRGGRVIGLLERTAVAVSILAGWPEGIAIVLAVKGLARYPELREPHASEQFIIGTFTSVLWAVAVAGVGRALVT</sequence>
<evidence type="ECO:0000313" key="2">
    <source>
        <dbReference type="EMBL" id="MDH6281272.1"/>
    </source>
</evidence>
<dbReference type="EMBL" id="JARXVC010000005">
    <property type="protein sequence ID" value="MDH6281272.1"/>
    <property type="molecule type" value="Genomic_DNA"/>
</dbReference>
<protein>
    <submittedName>
        <fullName evidence="2">F0F1-type ATP synthase membrane subunit c/vacuolar-type H+-ATPase subunit K</fullName>
    </submittedName>
</protein>
<reference evidence="2 3" key="1">
    <citation type="submission" date="2023-04" db="EMBL/GenBank/DDBJ databases">
        <title>Forest soil microbial communities from Buena Vista Peninsula, Colon Province, Panama.</title>
        <authorList>
            <person name="Bouskill N."/>
        </authorList>
    </citation>
    <scope>NUCLEOTIDE SEQUENCE [LARGE SCALE GENOMIC DNA]</scope>
    <source>
        <strain evidence="2 3">CFH S0262</strain>
    </source>
</reference>
<accession>A0ABT6MAE8</accession>
<dbReference type="RefSeq" id="WP_280760598.1">
    <property type="nucleotide sequence ID" value="NZ_JARXVC010000005.1"/>
</dbReference>
<dbReference type="Proteomes" id="UP001160334">
    <property type="component" value="Unassembled WGS sequence"/>
</dbReference>
<keyword evidence="1" id="KW-1133">Transmembrane helix</keyword>
<feature type="transmembrane region" description="Helical" evidence="1">
    <location>
        <begin position="29"/>
        <end position="48"/>
    </location>
</feature>
<evidence type="ECO:0000313" key="3">
    <source>
        <dbReference type="Proteomes" id="UP001160334"/>
    </source>
</evidence>
<keyword evidence="3" id="KW-1185">Reference proteome</keyword>
<feature type="transmembrane region" description="Helical" evidence="1">
    <location>
        <begin position="60"/>
        <end position="85"/>
    </location>
</feature>
<proteinExistence type="predicted"/>